<gene>
    <name evidence="1" type="ORF">C2G38_2321061</name>
</gene>
<reference evidence="1 2" key="1">
    <citation type="submission" date="2018-06" db="EMBL/GenBank/DDBJ databases">
        <title>Comparative genomics reveals the genomic features of Rhizophagus irregularis, R. cerebriforme, R. diaphanum and Gigaspora rosea, and their symbiotic lifestyle signature.</title>
        <authorList>
            <person name="Morin E."/>
            <person name="San Clemente H."/>
            <person name="Chen E.C.H."/>
            <person name="De La Providencia I."/>
            <person name="Hainaut M."/>
            <person name="Kuo A."/>
            <person name="Kohler A."/>
            <person name="Murat C."/>
            <person name="Tang N."/>
            <person name="Roy S."/>
            <person name="Loubradou J."/>
            <person name="Henrissat B."/>
            <person name="Grigoriev I.V."/>
            <person name="Corradi N."/>
            <person name="Roux C."/>
            <person name="Martin F.M."/>
        </authorList>
    </citation>
    <scope>NUCLEOTIDE SEQUENCE [LARGE SCALE GENOMIC DNA]</scope>
    <source>
        <strain evidence="1 2">DAOM 194757</strain>
    </source>
</reference>
<dbReference type="AlphaFoldDB" id="A0A397V0F0"/>
<protein>
    <submittedName>
        <fullName evidence="1">Uncharacterized protein</fullName>
    </submittedName>
</protein>
<evidence type="ECO:0000313" key="2">
    <source>
        <dbReference type="Proteomes" id="UP000266673"/>
    </source>
</evidence>
<name>A0A397V0F0_9GLOM</name>
<keyword evidence="2" id="KW-1185">Reference proteome</keyword>
<organism evidence="1 2">
    <name type="scientific">Gigaspora rosea</name>
    <dbReference type="NCBI Taxonomy" id="44941"/>
    <lineage>
        <taxon>Eukaryota</taxon>
        <taxon>Fungi</taxon>
        <taxon>Fungi incertae sedis</taxon>
        <taxon>Mucoromycota</taxon>
        <taxon>Glomeromycotina</taxon>
        <taxon>Glomeromycetes</taxon>
        <taxon>Diversisporales</taxon>
        <taxon>Gigasporaceae</taxon>
        <taxon>Gigaspora</taxon>
    </lineage>
</organism>
<sequence>MSNTDSLNFNRGLIINARGIQFSDFLSYSLNSEPEIIPLKDATFEAALVFSTTTKDTFLLKNHIDDLGYARQIPLINETISLLKNSSINESPANDVYLKIQNLQSILIIDKEMMKPSGELVTKVKDALKHHDPYHELMEVFRIYGHLLPKKVALGHKIYRLTCLTIDENSLMKPSIRKTRWTTRDFSESELYTFLNQWDEYMSTHSSFDLSYLVTIDNGLIMRSNLKDWIKSCLSNPDSLQIISWIELYPLYEIFDLPLRLEIESILGRNGQPNVKVLMKGTIPIMNSPFRYRVNFPVRFKSNEYQVFGKVITNDGESNEKVIIKFKSMDICGFLVFIEHSFANE</sequence>
<dbReference type="Proteomes" id="UP000266673">
    <property type="component" value="Unassembled WGS sequence"/>
</dbReference>
<dbReference type="OrthoDB" id="2431086at2759"/>
<accession>A0A397V0F0</accession>
<comment type="caution">
    <text evidence="1">The sequence shown here is derived from an EMBL/GenBank/DDBJ whole genome shotgun (WGS) entry which is preliminary data.</text>
</comment>
<evidence type="ECO:0000313" key="1">
    <source>
        <dbReference type="EMBL" id="RIB14927.1"/>
    </source>
</evidence>
<proteinExistence type="predicted"/>
<dbReference type="EMBL" id="QKWP01000785">
    <property type="protein sequence ID" value="RIB14927.1"/>
    <property type="molecule type" value="Genomic_DNA"/>
</dbReference>